<protein>
    <recommendedName>
        <fullName evidence="1">DUF4357 domain-containing protein</fullName>
    </recommendedName>
</protein>
<dbReference type="AlphaFoldDB" id="A0A1N6DNQ1"/>
<accession>A0A1N6DNQ1</accession>
<dbReference type="EMBL" id="FSRE01000001">
    <property type="protein sequence ID" value="SIN72304.1"/>
    <property type="molecule type" value="Genomic_DNA"/>
</dbReference>
<dbReference type="Pfam" id="PF14267">
    <property type="entry name" value="DUF4357"/>
    <property type="match status" value="1"/>
</dbReference>
<evidence type="ECO:0000259" key="1">
    <source>
        <dbReference type="Pfam" id="PF14267"/>
    </source>
</evidence>
<dbReference type="InterPro" id="IPR025579">
    <property type="entry name" value="DUF4357"/>
</dbReference>
<sequence length="286" mass="31676">MSLPTTIHLFLVDGDPEGIKVISKDNWTGQAVMTPRAALKRALTRPELDKAGVYVLFSKDEITGQFELYVGQADQMNKRLKQHLAKGFWTQLIAFSSMDDRLNRAIISHLEARLIELATQANRWKLHNFQLPQTPNLSEMDRAAADAFLSEMLMIYPVLGVDAFESGGASHDSESVSSSDKGLLLYLRERGAKARARYDEQGVMVLKGSQLRKDMTASAPEAVKRIREELMARGVIGQQDGKLLFLQDYLFSSPSGAASVLTGASINGRTAWKDAHGVPLKDLEKQ</sequence>
<dbReference type="STRING" id="364032.SAMN05443662_0302"/>
<evidence type="ECO:0000313" key="3">
    <source>
        <dbReference type="Proteomes" id="UP000198461"/>
    </source>
</evidence>
<gene>
    <name evidence="2" type="ORF">SAMN05443662_0302</name>
</gene>
<feature type="domain" description="DUF4357" evidence="1">
    <location>
        <begin position="227"/>
        <end position="280"/>
    </location>
</feature>
<dbReference type="CDD" id="cd10447">
    <property type="entry name" value="GIY-YIG_unchar_2"/>
    <property type="match status" value="1"/>
</dbReference>
<dbReference type="OrthoDB" id="2656488at2"/>
<dbReference type="Proteomes" id="UP000198461">
    <property type="component" value="Unassembled WGS sequence"/>
</dbReference>
<name>A0A1N6DNQ1_9GAMM</name>
<proteinExistence type="predicted"/>
<evidence type="ECO:0000313" key="2">
    <source>
        <dbReference type="EMBL" id="SIN72304.1"/>
    </source>
</evidence>
<keyword evidence="3" id="KW-1185">Reference proteome</keyword>
<reference evidence="2 3" key="1">
    <citation type="submission" date="2016-11" db="EMBL/GenBank/DDBJ databases">
        <authorList>
            <person name="Jaros S."/>
            <person name="Januszkiewicz K."/>
            <person name="Wedrychowicz H."/>
        </authorList>
    </citation>
    <scope>NUCLEOTIDE SEQUENCE [LARGE SCALE GENOMIC DNA]</scope>
    <source>
        <strain evidence="2 3">DSM 17737</strain>
    </source>
</reference>
<dbReference type="RefSeq" id="WP_074200629.1">
    <property type="nucleotide sequence ID" value="NZ_FSRE01000001.1"/>
</dbReference>
<organism evidence="2 3">
    <name type="scientific">Sulfurivirga caldicuralii</name>
    <dbReference type="NCBI Taxonomy" id="364032"/>
    <lineage>
        <taxon>Bacteria</taxon>
        <taxon>Pseudomonadati</taxon>
        <taxon>Pseudomonadota</taxon>
        <taxon>Gammaproteobacteria</taxon>
        <taxon>Thiotrichales</taxon>
        <taxon>Piscirickettsiaceae</taxon>
        <taxon>Sulfurivirga</taxon>
    </lineage>
</organism>